<dbReference type="EMBL" id="VSSQ01012069">
    <property type="protein sequence ID" value="MPM48367.1"/>
    <property type="molecule type" value="Genomic_DNA"/>
</dbReference>
<dbReference type="AlphaFoldDB" id="A0A645A5L0"/>
<sequence length="61" mass="6496">MDTSGHFGRAVAQQGAVVAGEGHRGDDRHLRGDVFGGADSFYDLVKIGKGFQDQQVHPGSR</sequence>
<evidence type="ECO:0000256" key="1">
    <source>
        <dbReference type="SAM" id="MobiDB-lite"/>
    </source>
</evidence>
<proteinExistence type="predicted"/>
<gene>
    <name evidence="2" type="ORF">SDC9_95091</name>
</gene>
<organism evidence="2">
    <name type="scientific">bioreactor metagenome</name>
    <dbReference type="NCBI Taxonomy" id="1076179"/>
    <lineage>
        <taxon>unclassified sequences</taxon>
        <taxon>metagenomes</taxon>
        <taxon>ecological metagenomes</taxon>
    </lineage>
</organism>
<reference evidence="2" key="1">
    <citation type="submission" date="2019-08" db="EMBL/GenBank/DDBJ databases">
        <authorList>
            <person name="Kucharzyk K."/>
            <person name="Murdoch R.W."/>
            <person name="Higgins S."/>
            <person name="Loffler F."/>
        </authorList>
    </citation>
    <scope>NUCLEOTIDE SEQUENCE</scope>
</reference>
<feature type="compositionally biased region" description="Low complexity" evidence="1">
    <location>
        <begin position="10"/>
        <end position="20"/>
    </location>
</feature>
<comment type="caution">
    <text evidence="2">The sequence shown here is derived from an EMBL/GenBank/DDBJ whole genome shotgun (WGS) entry which is preliminary data.</text>
</comment>
<protein>
    <submittedName>
        <fullName evidence="2">Uncharacterized protein</fullName>
    </submittedName>
</protein>
<evidence type="ECO:0000313" key="2">
    <source>
        <dbReference type="EMBL" id="MPM48367.1"/>
    </source>
</evidence>
<feature type="region of interest" description="Disordered" evidence="1">
    <location>
        <begin position="1"/>
        <end position="27"/>
    </location>
</feature>
<name>A0A645A5L0_9ZZZZ</name>
<accession>A0A645A5L0</accession>